<dbReference type="InterPro" id="IPR020617">
    <property type="entry name" value="Thiolase_C"/>
</dbReference>
<keyword evidence="17" id="KW-1185">Reference proteome</keyword>
<evidence type="ECO:0000256" key="13">
    <source>
        <dbReference type="SAM" id="MobiDB-lite"/>
    </source>
</evidence>
<comment type="similarity">
    <text evidence="2 12">Belongs to the thiolase-like superfamily. Thiolase family.</text>
</comment>
<keyword evidence="10 12" id="KW-0012">Acyltransferase</keyword>
<dbReference type="PIRSF" id="PIRSF000429">
    <property type="entry name" value="Ac-CoA_Ac_transf"/>
    <property type="match status" value="1"/>
</dbReference>
<dbReference type="PROSITE" id="PS00737">
    <property type="entry name" value="THIOLASE_2"/>
    <property type="match status" value="1"/>
</dbReference>
<feature type="domain" description="Thiolase N-terminal" evidence="14">
    <location>
        <begin position="3"/>
        <end position="262"/>
    </location>
</feature>
<dbReference type="InterPro" id="IPR020613">
    <property type="entry name" value="Thiolase_CS"/>
</dbReference>
<evidence type="ECO:0000256" key="9">
    <source>
        <dbReference type="ARBA" id="ARBA00023128"/>
    </source>
</evidence>
<evidence type="ECO:0000256" key="11">
    <source>
        <dbReference type="PIRSR" id="PIRSR000429-1"/>
    </source>
</evidence>
<dbReference type="InterPro" id="IPR020610">
    <property type="entry name" value="Thiolase_AS"/>
</dbReference>
<accession>A0AB34J7T2</accession>
<dbReference type="GO" id="GO:0046872">
    <property type="term" value="F:metal ion binding"/>
    <property type="evidence" value="ECO:0007669"/>
    <property type="project" value="UniProtKB-KW"/>
</dbReference>
<feature type="active site" description="Proton acceptor" evidence="11">
    <location>
        <position position="378"/>
    </location>
</feature>
<evidence type="ECO:0000313" key="17">
    <source>
        <dbReference type="Proteomes" id="UP001515480"/>
    </source>
</evidence>
<evidence type="ECO:0000256" key="5">
    <source>
        <dbReference type="ARBA" id="ARBA00022679"/>
    </source>
</evidence>
<dbReference type="Proteomes" id="UP001515480">
    <property type="component" value="Unassembled WGS sequence"/>
</dbReference>
<comment type="subunit">
    <text evidence="3">Homotetramer.</text>
</comment>
<keyword evidence="9" id="KW-0496">Mitochondrion</keyword>
<comment type="caution">
    <text evidence="16">The sequence shown here is derived from an EMBL/GenBank/DDBJ whole genome shotgun (WGS) entry which is preliminary data.</text>
</comment>
<dbReference type="SUPFAM" id="SSF53901">
    <property type="entry name" value="Thiolase-like"/>
    <property type="match status" value="2"/>
</dbReference>
<evidence type="ECO:0000256" key="1">
    <source>
        <dbReference type="ARBA" id="ARBA00004173"/>
    </source>
</evidence>
<dbReference type="InterPro" id="IPR020616">
    <property type="entry name" value="Thiolase_N"/>
</dbReference>
<dbReference type="EMBL" id="JBGBPQ010000012">
    <property type="protein sequence ID" value="KAL1514644.1"/>
    <property type="molecule type" value="Genomic_DNA"/>
</dbReference>
<dbReference type="GO" id="GO:0006635">
    <property type="term" value="P:fatty acid beta-oxidation"/>
    <property type="evidence" value="ECO:0007669"/>
    <property type="project" value="TreeGrafter"/>
</dbReference>
<reference evidence="16 17" key="1">
    <citation type="journal article" date="2024" name="Science">
        <title>Giant polyketide synthase enzymes in the biosynthesis of giant marine polyether toxins.</title>
        <authorList>
            <person name="Fallon T.R."/>
            <person name="Shende V.V."/>
            <person name="Wierzbicki I.H."/>
            <person name="Pendleton A.L."/>
            <person name="Watervoot N.F."/>
            <person name="Auber R.P."/>
            <person name="Gonzalez D.J."/>
            <person name="Wisecaver J.H."/>
            <person name="Moore B.S."/>
        </authorList>
    </citation>
    <scope>NUCLEOTIDE SEQUENCE [LARGE SCALE GENOMIC DNA]</scope>
    <source>
        <strain evidence="16 17">12B1</strain>
    </source>
</reference>
<evidence type="ECO:0000256" key="2">
    <source>
        <dbReference type="ARBA" id="ARBA00010982"/>
    </source>
</evidence>
<dbReference type="InterPro" id="IPR002155">
    <property type="entry name" value="Thiolase"/>
</dbReference>
<dbReference type="Pfam" id="PF00108">
    <property type="entry name" value="Thiolase_N"/>
    <property type="match status" value="1"/>
</dbReference>
<dbReference type="InterPro" id="IPR020615">
    <property type="entry name" value="Thiolase_acyl_enz_int_AS"/>
</dbReference>
<dbReference type="NCBIfam" id="TIGR01930">
    <property type="entry name" value="AcCoA-C-Actrans"/>
    <property type="match status" value="1"/>
</dbReference>
<dbReference type="PROSITE" id="PS00099">
    <property type="entry name" value="THIOLASE_3"/>
    <property type="match status" value="1"/>
</dbReference>
<protein>
    <recommendedName>
        <fullName evidence="4">acetyl-CoA C-acetyltransferase</fullName>
        <ecNumber evidence="4">2.3.1.9</ecNumber>
    </recommendedName>
</protein>
<evidence type="ECO:0000256" key="6">
    <source>
        <dbReference type="ARBA" id="ARBA00022723"/>
    </source>
</evidence>
<dbReference type="Gene3D" id="3.40.47.10">
    <property type="match status" value="1"/>
</dbReference>
<dbReference type="GO" id="GO:0003985">
    <property type="term" value="F:acetyl-CoA C-acetyltransferase activity"/>
    <property type="evidence" value="ECO:0007669"/>
    <property type="project" value="UniProtKB-EC"/>
</dbReference>
<name>A0AB34J7T2_PRYPA</name>
<evidence type="ECO:0000259" key="15">
    <source>
        <dbReference type="Pfam" id="PF02803"/>
    </source>
</evidence>
<evidence type="ECO:0000256" key="12">
    <source>
        <dbReference type="RuleBase" id="RU003557"/>
    </source>
</evidence>
<evidence type="ECO:0000256" key="4">
    <source>
        <dbReference type="ARBA" id="ARBA00012705"/>
    </source>
</evidence>
<keyword evidence="5 12" id="KW-0808">Transferase</keyword>
<comment type="subcellular location">
    <subcellularLocation>
        <location evidence="1">Mitochondrion</location>
    </subcellularLocation>
</comment>
<keyword evidence="8" id="KW-0630">Potassium</keyword>
<evidence type="ECO:0000256" key="3">
    <source>
        <dbReference type="ARBA" id="ARBA00011881"/>
    </source>
</evidence>
<dbReference type="PANTHER" id="PTHR18919:SF156">
    <property type="entry name" value="ACETYL-COA ACETYLTRANSFERASE, MITOCHONDRIAL"/>
    <property type="match status" value="1"/>
</dbReference>
<feature type="active site" description="Proton acceptor" evidence="11">
    <location>
        <position position="348"/>
    </location>
</feature>
<dbReference type="PANTHER" id="PTHR18919">
    <property type="entry name" value="ACETYL-COA C-ACYLTRANSFERASE"/>
    <property type="match status" value="1"/>
</dbReference>
<keyword evidence="6" id="KW-0479">Metal-binding</keyword>
<feature type="region of interest" description="Disordered" evidence="13">
    <location>
        <begin position="211"/>
        <end position="232"/>
    </location>
</feature>
<keyword evidence="7" id="KW-0809">Transit peptide</keyword>
<dbReference type="AlphaFoldDB" id="A0AB34J7T2"/>
<dbReference type="Pfam" id="PF02803">
    <property type="entry name" value="Thiolase_C"/>
    <property type="match status" value="1"/>
</dbReference>
<evidence type="ECO:0000259" key="14">
    <source>
        <dbReference type="Pfam" id="PF00108"/>
    </source>
</evidence>
<dbReference type="CDD" id="cd00751">
    <property type="entry name" value="thiolase"/>
    <property type="match status" value="1"/>
</dbReference>
<evidence type="ECO:0000256" key="8">
    <source>
        <dbReference type="ARBA" id="ARBA00022958"/>
    </source>
</evidence>
<proteinExistence type="inferred from homology"/>
<dbReference type="GO" id="GO:0005739">
    <property type="term" value="C:mitochondrion"/>
    <property type="evidence" value="ECO:0007669"/>
    <property type="project" value="UniProtKB-SubCell"/>
</dbReference>
<sequence>MEVVIAAVARTPIGKFNGSLAALSAPQLGSAAIRAAVSRAKLSPSSVEQCWMGNVISADVGQAPARQAALGAGLDEATCCTTVNKVCSSGLKAIILGAQQIMLGDAAVVVAGGMESMSNAPYYLPKARWGLRMGHTAVNDALIKDGLWDPYGECLMGTYAELCADTLKISREEQDRHAEMSYDRSVEAIKTNCFEDEIVPVALPKGREGSSEVVASDEEPFQRKGAASNARPAFKKPDGTVTAFNASSISDGAAAVVLMSREAAERLSAPILATIRGYADAEQAPSLFPTAPALAIPKAVAAGGIRMNDVDFFEINEAFSVVACANANLLGLDPARVNVFGGAVSLGHPIGASGARIVVTLLSVLKRKGGRYGVAGICNGGGGASALLIEAA</sequence>
<evidence type="ECO:0000313" key="16">
    <source>
        <dbReference type="EMBL" id="KAL1514644.1"/>
    </source>
</evidence>
<evidence type="ECO:0000256" key="7">
    <source>
        <dbReference type="ARBA" id="ARBA00022946"/>
    </source>
</evidence>
<dbReference type="FunFam" id="3.40.47.10:FF:000007">
    <property type="entry name" value="acetyl-CoA acetyltransferase, mitochondrial"/>
    <property type="match status" value="1"/>
</dbReference>
<evidence type="ECO:0000256" key="10">
    <source>
        <dbReference type="ARBA" id="ARBA00023315"/>
    </source>
</evidence>
<organism evidence="16 17">
    <name type="scientific">Prymnesium parvum</name>
    <name type="common">Toxic golden alga</name>
    <dbReference type="NCBI Taxonomy" id="97485"/>
    <lineage>
        <taxon>Eukaryota</taxon>
        <taxon>Haptista</taxon>
        <taxon>Haptophyta</taxon>
        <taxon>Prymnesiophyceae</taxon>
        <taxon>Prymnesiales</taxon>
        <taxon>Prymnesiaceae</taxon>
        <taxon>Prymnesium</taxon>
    </lineage>
</organism>
<dbReference type="PROSITE" id="PS00098">
    <property type="entry name" value="THIOLASE_1"/>
    <property type="match status" value="1"/>
</dbReference>
<gene>
    <name evidence="16" type="ORF">AB1Y20_003737</name>
</gene>
<feature type="active site" description="Acyl-thioester intermediate" evidence="11">
    <location>
        <position position="87"/>
    </location>
</feature>
<dbReference type="InterPro" id="IPR016039">
    <property type="entry name" value="Thiolase-like"/>
</dbReference>
<dbReference type="EC" id="2.3.1.9" evidence="4"/>
<feature type="domain" description="Thiolase C-terminal" evidence="15">
    <location>
        <begin position="271"/>
        <end position="390"/>
    </location>
</feature>